<organism evidence="1 2">
    <name type="scientific">Miniphocaeibacter halophilus</name>
    <dbReference type="NCBI Taxonomy" id="2931922"/>
    <lineage>
        <taxon>Bacteria</taxon>
        <taxon>Bacillati</taxon>
        <taxon>Bacillota</taxon>
        <taxon>Tissierellia</taxon>
        <taxon>Tissierellales</taxon>
        <taxon>Peptoniphilaceae</taxon>
        <taxon>Miniphocaeibacter</taxon>
    </lineage>
</organism>
<gene>
    <name evidence="1" type="ORF">JFY71_07635</name>
</gene>
<evidence type="ECO:0000313" key="2">
    <source>
        <dbReference type="Proteomes" id="UP000595814"/>
    </source>
</evidence>
<proteinExistence type="predicted"/>
<dbReference type="Proteomes" id="UP000595814">
    <property type="component" value="Chromosome"/>
</dbReference>
<reference evidence="1 2" key="1">
    <citation type="journal article" date="2022" name="Int. J. Syst. Evol. Microbiol.">
        <title>Miniphocaeibacter halophilus sp. nov., an ammonium-tolerant acetate-producing bacterium isolated from a biogas system.</title>
        <authorList>
            <person name="Schnurer A."/>
            <person name="Singh A."/>
            <person name="Bi S."/>
            <person name="Qiao W."/>
            <person name="Westerholm M."/>
        </authorList>
    </citation>
    <scope>NUCLEOTIDE SEQUENCE [LARGE SCALE GENOMIC DNA]</scope>
    <source>
        <strain evidence="1 2">AMB_01</strain>
    </source>
</reference>
<accession>A0AC61MNV8</accession>
<keyword evidence="2" id="KW-1185">Reference proteome</keyword>
<protein>
    <submittedName>
        <fullName evidence="1">ABC transporter substrate-binding protein</fullName>
    </submittedName>
</protein>
<evidence type="ECO:0000313" key="1">
    <source>
        <dbReference type="EMBL" id="QQK07192.1"/>
    </source>
</evidence>
<sequence>MKRNLKKSILLVFILTMGIVSLTACNSSNANIKDTEGKASEKVKIEYWHVNADTQGGKTVKEIVDSFNKSQDKIEVVEKYNPDMYKGLMQNMQASIASGISPDIVQVGWAFLDYFSENFEYSEPQEIIDEFDKENSSFLTDNFLPNILNLAKNKEGKQVGIPYSLSSPVLYLNKDLLKEAGLDENGPATWEEIKNISKTIKEKTGKYGIYIQEPMDNWATQAVLESNGAKFITDGKASFASEEGKEAYRLWADMVLKDETALNIGWEEGVQSFIRGDVAMIYTTIAQRNNIQSNSNFEITAIESPSWEGKEARLPAGGAMLSITSADDEKKAASWEFIKYLYSVENMAKWTIGTGYVPPRKDVAESENGLKEFLEENTMMKPAIEQMDKVVPWVSFPGNSGLEAEQKLLDMRDQILTGKVEVDEAMDKTQEEINKLLD</sequence>
<name>A0AC61MNV8_9FIRM</name>
<dbReference type="EMBL" id="CP066744">
    <property type="protein sequence ID" value="QQK07192.1"/>
    <property type="molecule type" value="Genomic_DNA"/>
</dbReference>